<evidence type="ECO:0000256" key="6">
    <source>
        <dbReference type="SAM" id="SignalP"/>
    </source>
</evidence>
<evidence type="ECO:0000256" key="5">
    <source>
        <dbReference type="ARBA" id="ARBA00023237"/>
    </source>
</evidence>
<dbReference type="EMBL" id="FOLO01000064">
    <property type="protein sequence ID" value="SFD51559.1"/>
    <property type="molecule type" value="Genomic_DNA"/>
</dbReference>
<organism evidence="7 8">
    <name type="scientific">Pseudoalteromonas denitrificans DSM 6059</name>
    <dbReference type="NCBI Taxonomy" id="1123010"/>
    <lineage>
        <taxon>Bacteria</taxon>
        <taxon>Pseudomonadati</taxon>
        <taxon>Pseudomonadota</taxon>
        <taxon>Gammaproteobacteria</taxon>
        <taxon>Alteromonadales</taxon>
        <taxon>Pseudoalteromonadaceae</taxon>
        <taxon>Pseudoalteromonas</taxon>
    </lineage>
</organism>
<evidence type="ECO:0000256" key="4">
    <source>
        <dbReference type="ARBA" id="ARBA00023136"/>
    </source>
</evidence>
<gene>
    <name evidence="7" type="ORF">SAMN02745724_04736</name>
</gene>
<keyword evidence="8" id="KW-1185">Reference proteome</keyword>
<comment type="subcellular location">
    <subcellularLocation>
        <location evidence="1">Cell outer membrane</location>
    </subcellularLocation>
</comment>
<dbReference type="OrthoDB" id="5827747at2"/>
<evidence type="ECO:0000313" key="7">
    <source>
        <dbReference type="EMBL" id="SFD51559.1"/>
    </source>
</evidence>
<dbReference type="RefSeq" id="WP_091990630.1">
    <property type="nucleotide sequence ID" value="NZ_FOLO01000064.1"/>
</dbReference>
<dbReference type="Pfam" id="PF06629">
    <property type="entry name" value="MipA"/>
    <property type="match status" value="1"/>
</dbReference>
<evidence type="ECO:0000313" key="8">
    <source>
        <dbReference type="Proteomes" id="UP000198862"/>
    </source>
</evidence>
<feature type="signal peptide" evidence="6">
    <location>
        <begin position="1"/>
        <end position="25"/>
    </location>
</feature>
<reference evidence="7 8" key="1">
    <citation type="submission" date="2016-10" db="EMBL/GenBank/DDBJ databases">
        <authorList>
            <person name="de Groot N.N."/>
        </authorList>
    </citation>
    <scope>NUCLEOTIDE SEQUENCE [LARGE SCALE GENOMIC DNA]</scope>
    <source>
        <strain evidence="7 8">DSM 6059</strain>
    </source>
</reference>
<feature type="chain" id="PRO_5011600573" evidence="6">
    <location>
        <begin position="26"/>
        <end position="257"/>
    </location>
</feature>
<dbReference type="InterPro" id="IPR010583">
    <property type="entry name" value="MipA"/>
</dbReference>
<accession>A0A1I1SYM7</accession>
<proteinExistence type="inferred from homology"/>
<dbReference type="STRING" id="1123010.SAMN02745724_04736"/>
<sequence length="257" mass="28991">MKNVFRHRLTSFLFCSFLFTPFCQAENAVNGPDRFRVGIGFKSESSHFIGVENETMVIPRVDIKYAGFYWRGPKLGYRVIENKNFEIAAVLRPFEGFEVNSADIRKGYKGINEREGDIQYGFNASFSLGNFKAGITPLWSAEGNNLELSLKYKIIGESYIIKPEITYQRYDDDSMNYYFGITAKEANDPLSYLIDSPYTAKSNGTFGLKVIGAYLLSENWFVMGRLSYDKFGSDVLDSPIVNSASTASFALGVGYNF</sequence>
<dbReference type="PANTHER" id="PTHR38776:SF1">
    <property type="entry name" value="MLTA-INTERACTING PROTEIN-RELATED"/>
    <property type="match status" value="1"/>
</dbReference>
<name>A0A1I1SYM7_9GAMM</name>
<evidence type="ECO:0000256" key="3">
    <source>
        <dbReference type="ARBA" id="ARBA00022729"/>
    </source>
</evidence>
<keyword evidence="3 6" id="KW-0732">Signal</keyword>
<keyword evidence="5" id="KW-0998">Cell outer membrane</keyword>
<evidence type="ECO:0000256" key="2">
    <source>
        <dbReference type="ARBA" id="ARBA00005722"/>
    </source>
</evidence>
<dbReference type="Proteomes" id="UP000198862">
    <property type="component" value="Unassembled WGS sequence"/>
</dbReference>
<dbReference type="PANTHER" id="PTHR38776">
    <property type="entry name" value="MLTA-INTERACTING PROTEIN-RELATED"/>
    <property type="match status" value="1"/>
</dbReference>
<keyword evidence="4" id="KW-0472">Membrane</keyword>
<dbReference type="AlphaFoldDB" id="A0A1I1SYM7"/>
<comment type="similarity">
    <text evidence="2">Belongs to the MipA/OmpV family.</text>
</comment>
<protein>
    <submittedName>
        <fullName evidence="7">Outer membrane scaffolding protein for murein synthesis, MipA/OmpV family</fullName>
    </submittedName>
</protein>
<evidence type="ECO:0000256" key="1">
    <source>
        <dbReference type="ARBA" id="ARBA00004442"/>
    </source>
</evidence>
<dbReference type="GO" id="GO:0009279">
    <property type="term" value="C:cell outer membrane"/>
    <property type="evidence" value="ECO:0007669"/>
    <property type="project" value="UniProtKB-SubCell"/>
</dbReference>